<dbReference type="EMBL" id="AGNL01003136">
    <property type="protein sequence ID" value="EJK75093.1"/>
    <property type="molecule type" value="Genomic_DNA"/>
</dbReference>
<comment type="caution">
    <text evidence="2">The sequence shown here is derived from an EMBL/GenBank/DDBJ whole genome shotgun (WGS) entry which is preliminary data.</text>
</comment>
<accession>K0T8M5</accession>
<evidence type="ECO:0000313" key="3">
    <source>
        <dbReference type="Proteomes" id="UP000266841"/>
    </source>
</evidence>
<proteinExistence type="predicted"/>
<dbReference type="AlphaFoldDB" id="K0T8M5"/>
<name>K0T8M5_THAOC</name>
<dbReference type="Proteomes" id="UP000266841">
    <property type="component" value="Unassembled WGS sequence"/>
</dbReference>
<keyword evidence="3" id="KW-1185">Reference proteome</keyword>
<feature type="compositionally biased region" description="Polar residues" evidence="1">
    <location>
        <begin position="1"/>
        <end position="11"/>
    </location>
</feature>
<organism evidence="2 3">
    <name type="scientific">Thalassiosira oceanica</name>
    <name type="common">Marine diatom</name>
    <dbReference type="NCBI Taxonomy" id="159749"/>
    <lineage>
        <taxon>Eukaryota</taxon>
        <taxon>Sar</taxon>
        <taxon>Stramenopiles</taxon>
        <taxon>Ochrophyta</taxon>
        <taxon>Bacillariophyta</taxon>
        <taxon>Coscinodiscophyceae</taxon>
        <taxon>Thalassiosirophycidae</taxon>
        <taxon>Thalassiosirales</taxon>
        <taxon>Thalassiosiraceae</taxon>
        <taxon>Thalassiosira</taxon>
    </lineage>
</organism>
<feature type="compositionally biased region" description="Low complexity" evidence="1">
    <location>
        <begin position="89"/>
        <end position="100"/>
    </location>
</feature>
<reference evidence="2 3" key="1">
    <citation type="journal article" date="2012" name="Genome Biol.">
        <title>Genome and low-iron response of an oceanic diatom adapted to chronic iron limitation.</title>
        <authorList>
            <person name="Lommer M."/>
            <person name="Specht M."/>
            <person name="Roy A.S."/>
            <person name="Kraemer L."/>
            <person name="Andreson R."/>
            <person name="Gutowska M.A."/>
            <person name="Wolf J."/>
            <person name="Bergner S.V."/>
            <person name="Schilhabel M.B."/>
            <person name="Klostermeier U.C."/>
            <person name="Beiko R.G."/>
            <person name="Rosenstiel P."/>
            <person name="Hippler M."/>
            <person name="Laroche J."/>
        </authorList>
    </citation>
    <scope>NUCLEOTIDE SEQUENCE [LARGE SCALE GENOMIC DNA]</scope>
    <source>
        <strain evidence="2 3">CCMP1005</strain>
    </source>
</reference>
<sequence length="117" mass="12780">MKTPLISRQGSGTRGCVDRSPLRLQDTLEDDDTPTSTRKVFPKRSSGQLRKDTASSFEKIHRATAKLLDDFVNFVVRNTARSRAAAGVSTPTFRRSSSTSYGGAGLKCRNAEMIGNN</sequence>
<gene>
    <name evidence="2" type="ORF">THAOC_03200</name>
</gene>
<feature type="region of interest" description="Disordered" evidence="1">
    <location>
        <begin position="1"/>
        <end position="53"/>
    </location>
</feature>
<protein>
    <submittedName>
        <fullName evidence="2">Uncharacterized protein</fullName>
    </submittedName>
</protein>
<feature type="region of interest" description="Disordered" evidence="1">
    <location>
        <begin position="83"/>
        <end position="104"/>
    </location>
</feature>
<evidence type="ECO:0000256" key="1">
    <source>
        <dbReference type="SAM" id="MobiDB-lite"/>
    </source>
</evidence>
<evidence type="ECO:0000313" key="2">
    <source>
        <dbReference type="EMBL" id="EJK75093.1"/>
    </source>
</evidence>